<name>A0A1H2SCF7_9FLAO</name>
<dbReference type="Proteomes" id="UP000198569">
    <property type="component" value="Unassembled WGS sequence"/>
</dbReference>
<proteinExistence type="predicted"/>
<gene>
    <name evidence="2" type="ORF">SAMN05444338_10244</name>
</gene>
<feature type="chain" id="PRO_5011490368" description="Outer membrane protein beta-barrel domain-containing protein" evidence="1">
    <location>
        <begin position="22"/>
        <end position="214"/>
    </location>
</feature>
<dbReference type="OrthoDB" id="1339381at2"/>
<protein>
    <recommendedName>
        <fullName evidence="4">Outer membrane protein beta-barrel domain-containing protein</fullName>
    </recommendedName>
</protein>
<reference evidence="3" key="1">
    <citation type="submission" date="2016-10" db="EMBL/GenBank/DDBJ databases">
        <authorList>
            <person name="Varghese N."/>
            <person name="Submissions S."/>
        </authorList>
    </citation>
    <scope>NUCLEOTIDE SEQUENCE [LARGE SCALE GENOMIC DNA]</scope>
    <source>
        <strain evidence="3">DSM 15718</strain>
    </source>
</reference>
<dbReference type="AlphaFoldDB" id="A0A1H2SCF7"/>
<feature type="signal peptide" evidence="1">
    <location>
        <begin position="1"/>
        <end position="21"/>
    </location>
</feature>
<evidence type="ECO:0000313" key="2">
    <source>
        <dbReference type="EMBL" id="SDW29280.1"/>
    </source>
</evidence>
<dbReference type="EMBL" id="FNMV01000002">
    <property type="protein sequence ID" value="SDW29280.1"/>
    <property type="molecule type" value="Genomic_DNA"/>
</dbReference>
<organism evidence="2 3">
    <name type="scientific">Flavobacterium degerlachei</name>
    <dbReference type="NCBI Taxonomy" id="229203"/>
    <lineage>
        <taxon>Bacteria</taxon>
        <taxon>Pseudomonadati</taxon>
        <taxon>Bacteroidota</taxon>
        <taxon>Flavobacteriia</taxon>
        <taxon>Flavobacteriales</taxon>
        <taxon>Flavobacteriaceae</taxon>
        <taxon>Flavobacterium</taxon>
    </lineage>
</organism>
<keyword evidence="1" id="KW-0732">Signal</keyword>
<evidence type="ECO:0008006" key="4">
    <source>
        <dbReference type="Google" id="ProtNLM"/>
    </source>
</evidence>
<dbReference type="RefSeq" id="WP_091429228.1">
    <property type="nucleotide sequence ID" value="NZ_FNMV01000002.1"/>
</dbReference>
<accession>A0A1H2SCF7</accession>
<sequence>MKRSSVILTTIICFAIQFCIAQQTSQPENANELDKSIFLEGGFNLSVPVHIQMYRSHRAGIGINIRAAKKISKKTELGIRAEYDYRFARNMSPDLSDIQSPFDEIKKRALYKNFGLFAVKPNLQFYFRRQWFLGFETGVGYAISDENSSIGMGFVSEYSGDARFGWCSGINLGKYFSYGEKTRHIGISLNLTNYVLKGHAENILGLKFNYCFTK</sequence>
<evidence type="ECO:0000256" key="1">
    <source>
        <dbReference type="SAM" id="SignalP"/>
    </source>
</evidence>
<keyword evidence="3" id="KW-1185">Reference proteome</keyword>
<evidence type="ECO:0000313" key="3">
    <source>
        <dbReference type="Proteomes" id="UP000198569"/>
    </source>
</evidence>